<name>A0AAF0BUD6_9ACTN</name>
<evidence type="ECO:0000256" key="1">
    <source>
        <dbReference type="SAM" id="MobiDB-lite"/>
    </source>
</evidence>
<dbReference type="Proteomes" id="UP001216390">
    <property type="component" value="Chromosome"/>
</dbReference>
<evidence type="ECO:0000313" key="3">
    <source>
        <dbReference type="EMBL" id="WCO67732.1"/>
    </source>
</evidence>
<reference evidence="3" key="1">
    <citation type="submission" date="2023-01" db="EMBL/GenBank/DDBJ databases">
        <title>The diversity of Class Acidimicrobiia in South China Sea sediment environments and the proposal of Iamia marina sp. nov., a novel species of the genus Iamia.</title>
        <authorList>
            <person name="He Y."/>
            <person name="Tian X."/>
        </authorList>
    </citation>
    <scope>NUCLEOTIDE SEQUENCE</scope>
    <source>
        <strain evidence="3">DSM 19957</strain>
    </source>
</reference>
<dbReference type="Pfam" id="PF00454">
    <property type="entry name" value="PI3_PI4_kinase"/>
    <property type="match status" value="1"/>
</dbReference>
<protein>
    <submittedName>
        <fullName evidence="3">SCO1664 family protein</fullName>
    </submittedName>
</protein>
<gene>
    <name evidence="3" type="ORF">PO878_03210</name>
</gene>
<dbReference type="KEGG" id="ima:PO878_03210"/>
<dbReference type="NCBIfam" id="TIGR03843">
    <property type="entry name" value="SCO1664 family protein"/>
    <property type="match status" value="1"/>
</dbReference>
<dbReference type="RefSeq" id="WP_272737253.1">
    <property type="nucleotide sequence ID" value="NZ_CP116942.1"/>
</dbReference>
<dbReference type="InterPro" id="IPR022292">
    <property type="entry name" value="CHP03843"/>
</dbReference>
<keyword evidence="4" id="KW-1185">Reference proteome</keyword>
<accession>A0AAF0BUD6</accession>
<evidence type="ECO:0000259" key="2">
    <source>
        <dbReference type="Pfam" id="PF00454"/>
    </source>
</evidence>
<sequence length="305" mass="33523">MATPPEPLERLRRAPLELLGRIVESSNATFLTSVGELTDEEPGPTDGDEGPLAGLGAEVRVGAADDELWDDPWDDDDRDDDERDVDAGHDDGDPAADDSDEGADDDGLPPGLKAVYKPLRGERPLWDFPEGLYRREVAAYELSRALGWDLVPGTVERDDVLGVGSLQRFVEADFSRHYFVLRDEGGHDDQLLRMAVFDVLVNNTDRKAGHVLVDADDHIWGIDNGLCFSTEARLRTVIWDFAGEPIPDDLMDAIAGLIDEGVPDAVCAHLLPEEVGRLERRARVLRSAAQLPHDPTGRAIPWPLL</sequence>
<feature type="domain" description="PI3K/PI4K catalytic" evidence="2">
    <location>
        <begin position="160"/>
        <end position="259"/>
    </location>
</feature>
<feature type="compositionally biased region" description="Acidic residues" evidence="1">
    <location>
        <begin position="93"/>
        <end position="107"/>
    </location>
</feature>
<dbReference type="InterPro" id="IPR000403">
    <property type="entry name" value="PI3/4_kinase_cat_dom"/>
</dbReference>
<evidence type="ECO:0000313" key="4">
    <source>
        <dbReference type="Proteomes" id="UP001216390"/>
    </source>
</evidence>
<proteinExistence type="predicted"/>
<feature type="compositionally biased region" description="Acidic residues" evidence="1">
    <location>
        <begin position="64"/>
        <end position="84"/>
    </location>
</feature>
<feature type="region of interest" description="Disordered" evidence="1">
    <location>
        <begin position="27"/>
        <end position="114"/>
    </location>
</feature>
<feature type="compositionally biased region" description="Acidic residues" evidence="1">
    <location>
        <begin position="37"/>
        <end position="49"/>
    </location>
</feature>
<dbReference type="AlphaFoldDB" id="A0AAF0BUD6"/>
<organism evidence="3 4">
    <name type="scientific">Iamia majanohamensis</name>
    <dbReference type="NCBI Taxonomy" id="467976"/>
    <lineage>
        <taxon>Bacteria</taxon>
        <taxon>Bacillati</taxon>
        <taxon>Actinomycetota</taxon>
        <taxon>Acidimicrobiia</taxon>
        <taxon>Acidimicrobiales</taxon>
        <taxon>Iamiaceae</taxon>
        <taxon>Iamia</taxon>
    </lineage>
</organism>
<dbReference type="EMBL" id="CP116942">
    <property type="protein sequence ID" value="WCO67732.1"/>
    <property type="molecule type" value="Genomic_DNA"/>
</dbReference>